<evidence type="ECO:0000313" key="2">
    <source>
        <dbReference type="Proteomes" id="UP000027665"/>
    </source>
</evidence>
<dbReference type="eggNOG" id="COG1293">
    <property type="taxonomic scope" value="Bacteria"/>
</dbReference>
<reference evidence="1 2" key="1">
    <citation type="submission" date="2014-04" db="EMBL/GenBank/DDBJ databases">
        <title>Draft Genome Sequence of Synergistes jonesii.</title>
        <authorList>
            <person name="Coil D.A."/>
            <person name="Eisen J.A."/>
            <person name="Holland-Moritz H.E."/>
        </authorList>
    </citation>
    <scope>NUCLEOTIDE SEQUENCE [LARGE SCALE GENOMIC DNA]</scope>
    <source>
        <strain evidence="1 2">78-1</strain>
    </source>
</reference>
<keyword evidence="2" id="KW-1185">Reference proteome</keyword>
<dbReference type="OrthoDB" id="9766163at2"/>
<dbReference type="PANTHER" id="PTHR15239:SF6">
    <property type="entry name" value="RIBOSOME QUALITY CONTROL COMPLEX SUBUNIT NEMF"/>
    <property type="match status" value="1"/>
</dbReference>
<evidence type="ECO:0008006" key="3">
    <source>
        <dbReference type="Google" id="ProtNLM"/>
    </source>
</evidence>
<dbReference type="STRING" id="2754.EH55_06255"/>
<dbReference type="Proteomes" id="UP000027665">
    <property type="component" value="Unassembled WGS sequence"/>
</dbReference>
<dbReference type="Gene3D" id="2.30.310.10">
    <property type="entry name" value="ibrinogen binding protein from staphylococcus aureus domain"/>
    <property type="match status" value="1"/>
</dbReference>
<dbReference type="RefSeq" id="WP_037976703.1">
    <property type="nucleotide sequence ID" value="NZ_JMKI01000036.1"/>
</dbReference>
<dbReference type="PANTHER" id="PTHR15239">
    <property type="entry name" value="NUCLEAR EXPORT MEDIATOR FACTOR NEMF"/>
    <property type="match status" value="1"/>
</dbReference>
<proteinExistence type="predicted"/>
<sequence length="553" mass="61391">MSFGPELVWFWRREIEASFCGKRVQRVDGGNNSAIISFGQAELLLSWDSAHCGAAVVSQKERKNFLSSATHMPQITNALRSHLVGAEFFSADQLRRDRILKLSFRKTVGAGFSVVRYVFFELMERFSNLLITDEKGTIIETAKHIHPSDNAFRSILPGLSYSMPPLFEGISLEEWLASPRASEINRIAGFGKKLLRALSEQPLDVSERFLRAFYSSNEADIEFIPQALGNYITVLPGLLPGAARLSKGGSGTAAVLAPLRYAAFDARRKRVLSLLEKEILRRERQRADINALIAGRGAERFKQYGELITANLWQIKPGAREAELSGYSKDGGVYSLSVPLIAGVSPQKCAEIYFSKYKKIRSAAERAAALLPRIEEELAGYAETLEAARAVTDAGSLVMIEEEIGAIKPAAGRKNARAKKKEQLPPHLRFEFDGAIVFAGLSAKGNRYVTFKLANSDDIWFHAEGVPGSHVILRHSAALSAKERGDLLDFCASLAVFYSKAKETSRWRVDYTERKYVSPIRGGVANVTYKEFSSIAGSGAYWREYLEERKKDS</sequence>
<name>A0A073J2R3_9BACT</name>
<gene>
    <name evidence="1" type="ORF">EH55_06255</name>
</gene>
<comment type="caution">
    <text evidence="1">The sequence shown here is derived from an EMBL/GenBank/DDBJ whole genome shotgun (WGS) entry which is preliminary data.</text>
</comment>
<dbReference type="GO" id="GO:0072344">
    <property type="term" value="P:rescue of stalled ribosome"/>
    <property type="evidence" value="ECO:0007669"/>
    <property type="project" value="TreeGrafter"/>
</dbReference>
<dbReference type="AlphaFoldDB" id="A0A073J2R3"/>
<dbReference type="GeneID" id="90983880"/>
<accession>A0A073J2R3</accession>
<dbReference type="InterPro" id="IPR051608">
    <property type="entry name" value="RQC_Subunit_NEMF"/>
</dbReference>
<evidence type="ECO:0000313" key="1">
    <source>
        <dbReference type="EMBL" id="KEJ91982.1"/>
    </source>
</evidence>
<organism evidence="1 2">
    <name type="scientific">Synergistes jonesii</name>
    <dbReference type="NCBI Taxonomy" id="2754"/>
    <lineage>
        <taxon>Bacteria</taxon>
        <taxon>Thermotogati</taxon>
        <taxon>Synergistota</taxon>
        <taxon>Synergistia</taxon>
        <taxon>Synergistales</taxon>
        <taxon>Synergistaceae</taxon>
        <taxon>Synergistes</taxon>
    </lineage>
</organism>
<dbReference type="GO" id="GO:1990112">
    <property type="term" value="C:RQC complex"/>
    <property type="evidence" value="ECO:0007669"/>
    <property type="project" value="TreeGrafter"/>
</dbReference>
<dbReference type="EMBL" id="JMKI01000036">
    <property type="protein sequence ID" value="KEJ91982.1"/>
    <property type="molecule type" value="Genomic_DNA"/>
</dbReference>
<dbReference type="Pfam" id="PF05833">
    <property type="entry name" value="NFACT_N"/>
    <property type="match status" value="2"/>
</dbReference>
<dbReference type="GO" id="GO:0000049">
    <property type="term" value="F:tRNA binding"/>
    <property type="evidence" value="ECO:0007669"/>
    <property type="project" value="TreeGrafter"/>
</dbReference>
<dbReference type="GO" id="GO:0043023">
    <property type="term" value="F:ribosomal large subunit binding"/>
    <property type="evidence" value="ECO:0007669"/>
    <property type="project" value="TreeGrafter"/>
</dbReference>
<protein>
    <recommendedName>
        <fullName evidence="3">NFACT RNA-binding domain-containing protein</fullName>
    </recommendedName>
</protein>